<reference evidence="1" key="2">
    <citation type="submission" date="2022-01" db="EMBL/GenBank/DDBJ databases">
        <authorList>
            <person name="Yamashiro T."/>
            <person name="Shiraishi A."/>
            <person name="Satake H."/>
            <person name="Nakayama K."/>
        </authorList>
    </citation>
    <scope>NUCLEOTIDE SEQUENCE</scope>
</reference>
<name>A0ABQ5EQ84_9ASTR</name>
<dbReference type="Proteomes" id="UP001151760">
    <property type="component" value="Unassembled WGS sequence"/>
</dbReference>
<accession>A0ABQ5EQ84</accession>
<protein>
    <submittedName>
        <fullName evidence="1">Uncharacterized protein</fullName>
    </submittedName>
</protein>
<proteinExistence type="predicted"/>
<sequence length="282" mass="31559">MERDLCARLFFSKETILCVEVLGTWMKNCDYYEKKMAREAAFKSKRVVHTDVRQATPVWTNTSRVNKANQFTPRPVQLSNIRPNLSTASKNIKTGREHVNTVMENVSSVSYAVLNLSPGTSRVNTGKSNMLILRSIKHRPKPVKAWSLRETIFSLSCAGTSTEDMVRYRLFDSEFSGQHDSLTMDIHRSGAKELTTLINGLTGKEIANPFKIFNDSPLSGVNTPGSDENRLKLYDLILGDDASKQGRIDIGDINTDAEITLIDETQGRINDIIADEDITLIS</sequence>
<evidence type="ECO:0000313" key="2">
    <source>
        <dbReference type="Proteomes" id="UP001151760"/>
    </source>
</evidence>
<dbReference type="EMBL" id="BQNB010016535">
    <property type="protein sequence ID" value="GJT52863.1"/>
    <property type="molecule type" value="Genomic_DNA"/>
</dbReference>
<comment type="caution">
    <text evidence="1">The sequence shown here is derived from an EMBL/GenBank/DDBJ whole genome shotgun (WGS) entry which is preliminary data.</text>
</comment>
<reference evidence="1" key="1">
    <citation type="journal article" date="2022" name="Int. J. Mol. Sci.">
        <title>Draft Genome of Tanacetum Coccineum: Genomic Comparison of Closely Related Tanacetum-Family Plants.</title>
        <authorList>
            <person name="Yamashiro T."/>
            <person name="Shiraishi A."/>
            <person name="Nakayama K."/>
            <person name="Satake H."/>
        </authorList>
    </citation>
    <scope>NUCLEOTIDE SEQUENCE</scope>
</reference>
<evidence type="ECO:0000313" key="1">
    <source>
        <dbReference type="EMBL" id="GJT52863.1"/>
    </source>
</evidence>
<keyword evidence="2" id="KW-1185">Reference proteome</keyword>
<gene>
    <name evidence="1" type="ORF">Tco_0979020</name>
</gene>
<organism evidence="1 2">
    <name type="scientific">Tanacetum coccineum</name>
    <dbReference type="NCBI Taxonomy" id="301880"/>
    <lineage>
        <taxon>Eukaryota</taxon>
        <taxon>Viridiplantae</taxon>
        <taxon>Streptophyta</taxon>
        <taxon>Embryophyta</taxon>
        <taxon>Tracheophyta</taxon>
        <taxon>Spermatophyta</taxon>
        <taxon>Magnoliopsida</taxon>
        <taxon>eudicotyledons</taxon>
        <taxon>Gunneridae</taxon>
        <taxon>Pentapetalae</taxon>
        <taxon>asterids</taxon>
        <taxon>campanulids</taxon>
        <taxon>Asterales</taxon>
        <taxon>Asteraceae</taxon>
        <taxon>Asteroideae</taxon>
        <taxon>Anthemideae</taxon>
        <taxon>Anthemidinae</taxon>
        <taxon>Tanacetum</taxon>
    </lineage>
</organism>